<name>A0A4R0NY47_9SPHI</name>
<feature type="transmembrane region" description="Helical" evidence="1">
    <location>
        <begin position="70"/>
        <end position="91"/>
    </location>
</feature>
<feature type="transmembrane region" description="Helical" evidence="1">
    <location>
        <begin position="26"/>
        <end position="48"/>
    </location>
</feature>
<dbReference type="OrthoDB" id="329514at2"/>
<keyword evidence="3" id="KW-1185">Reference proteome</keyword>
<dbReference type="EMBL" id="SJSL01000001">
    <property type="protein sequence ID" value="TCD04004.1"/>
    <property type="molecule type" value="Genomic_DNA"/>
</dbReference>
<keyword evidence="1" id="KW-1133">Transmembrane helix</keyword>
<dbReference type="Proteomes" id="UP000293347">
    <property type="component" value="Unassembled WGS sequence"/>
</dbReference>
<evidence type="ECO:0000313" key="2">
    <source>
        <dbReference type="EMBL" id="TCD04004.1"/>
    </source>
</evidence>
<gene>
    <name evidence="2" type="ORF">EZ437_04290</name>
</gene>
<feature type="transmembrane region" description="Helical" evidence="1">
    <location>
        <begin position="103"/>
        <end position="125"/>
    </location>
</feature>
<comment type="caution">
    <text evidence="2">The sequence shown here is derived from an EMBL/GenBank/DDBJ whole genome shotgun (WGS) entry which is preliminary data.</text>
</comment>
<evidence type="ECO:0000313" key="3">
    <source>
        <dbReference type="Proteomes" id="UP000293347"/>
    </source>
</evidence>
<proteinExistence type="predicted"/>
<keyword evidence="1" id="KW-0472">Membrane</keyword>
<reference evidence="2 3" key="1">
    <citation type="submission" date="2019-02" db="EMBL/GenBank/DDBJ databases">
        <title>Pedobacter sp. RP-1-14 sp. nov., isolated from Arctic soil.</title>
        <authorList>
            <person name="Dahal R.H."/>
        </authorList>
    </citation>
    <scope>NUCLEOTIDE SEQUENCE [LARGE SCALE GENOMIC DNA]</scope>
    <source>
        <strain evidence="2 3">RP-1-14</strain>
    </source>
</reference>
<protein>
    <recommendedName>
        <fullName evidence="4">Cytochrome b561-like protein</fullName>
    </recommendedName>
</protein>
<evidence type="ECO:0000256" key="1">
    <source>
        <dbReference type="SAM" id="Phobius"/>
    </source>
</evidence>
<evidence type="ECO:0008006" key="4">
    <source>
        <dbReference type="Google" id="ProtNLM"/>
    </source>
</evidence>
<accession>A0A4R0NY47</accession>
<organism evidence="2 3">
    <name type="scientific">Pedobacter psychroterrae</name>
    <dbReference type="NCBI Taxonomy" id="2530453"/>
    <lineage>
        <taxon>Bacteria</taxon>
        <taxon>Pseudomonadati</taxon>
        <taxon>Bacteroidota</taxon>
        <taxon>Sphingobacteriia</taxon>
        <taxon>Sphingobacteriales</taxon>
        <taxon>Sphingobacteriaceae</taxon>
        <taxon>Pedobacter</taxon>
    </lineage>
</organism>
<sequence length="137" mass="16081">MFLFYGIYLSARGYFRTRIFNRHDNFIRHFTATISHIQLMLGLSLYMISPIVKFNSAVAEKHLWLAEHDFLRYVHIALMILSVVLITVGSARAKRMQTDREKFGTMLLWFSLSLSVIFIAIPWPFSPLASRPFFRSF</sequence>
<dbReference type="AlphaFoldDB" id="A0A4R0NY47"/>
<keyword evidence="1" id="KW-0812">Transmembrane</keyword>